<dbReference type="InterPro" id="IPR036322">
    <property type="entry name" value="WD40_repeat_dom_sf"/>
</dbReference>
<organism evidence="4 5">
    <name type="scientific">Maylandia zebra</name>
    <name type="common">zebra mbuna</name>
    <dbReference type="NCBI Taxonomy" id="106582"/>
    <lineage>
        <taxon>Eukaryota</taxon>
        <taxon>Metazoa</taxon>
        <taxon>Chordata</taxon>
        <taxon>Craniata</taxon>
        <taxon>Vertebrata</taxon>
        <taxon>Euteleostomi</taxon>
        <taxon>Actinopterygii</taxon>
        <taxon>Neopterygii</taxon>
        <taxon>Teleostei</taxon>
        <taxon>Neoteleostei</taxon>
        <taxon>Acanthomorphata</taxon>
        <taxon>Ovalentaria</taxon>
        <taxon>Cichlomorphae</taxon>
        <taxon>Cichliformes</taxon>
        <taxon>Cichlidae</taxon>
        <taxon>African cichlids</taxon>
        <taxon>Pseudocrenilabrinae</taxon>
        <taxon>Haplochromini</taxon>
        <taxon>Maylandia</taxon>
        <taxon>Maylandia zebra complex</taxon>
    </lineage>
</organism>
<dbReference type="InterPro" id="IPR051242">
    <property type="entry name" value="WD-EF-hand_domain"/>
</dbReference>
<evidence type="ECO:0000313" key="5">
    <source>
        <dbReference type="Proteomes" id="UP000265160"/>
    </source>
</evidence>
<keyword evidence="5" id="KW-1185">Reference proteome</keyword>
<evidence type="ECO:0000256" key="2">
    <source>
        <dbReference type="ARBA" id="ARBA00022737"/>
    </source>
</evidence>
<proteinExistence type="predicted"/>
<keyword evidence="1 3" id="KW-0853">WD repeat</keyword>
<dbReference type="PANTHER" id="PTHR44324:SF3">
    <property type="entry name" value="WD REPEAT-CONTAINING PROTEIN 49-LIKE"/>
    <property type="match status" value="1"/>
</dbReference>
<reference evidence="4 5" key="1">
    <citation type="journal article" date="2014" name="Nature">
        <title>The genomic substrate for adaptive radiation in African cichlid fish.</title>
        <authorList>
            <person name="Brawand D."/>
            <person name="Wagner C.E."/>
            <person name="Li Y.I."/>
            <person name="Malinsky M."/>
            <person name="Keller I."/>
            <person name="Fan S."/>
            <person name="Simakov O."/>
            <person name="Ng A.Y."/>
            <person name="Lim Z.W."/>
            <person name="Bezault E."/>
            <person name="Turner-Maier J."/>
            <person name="Johnson J."/>
            <person name="Alcazar R."/>
            <person name="Noh H.J."/>
            <person name="Russell P."/>
            <person name="Aken B."/>
            <person name="Alfoldi J."/>
            <person name="Amemiya C."/>
            <person name="Azzouzi N."/>
            <person name="Baroiller J.F."/>
            <person name="Barloy-Hubler F."/>
            <person name="Berlin A."/>
            <person name="Bloomquist R."/>
            <person name="Carleton K.L."/>
            <person name="Conte M.A."/>
            <person name="D'Cotta H."/>
            <person name="Eshel O."/>
            <person name="Gaffney L."/>
            <person name="Galibert F."/>
            <person name="Gante H.F."/>
            <person name="Gnerre S."/>
            <person name="Greuter L."/>
            <person name="Guyon R."/>
            <person name="Haddad N.S."/>
            <person name="Haerty W."/>
            <person name="Harris R.M."/>
            <person name="Hofmann H.A."/>
            <person name="Hourlier T."/>
            <person name="Hulata G."/>
            <person name="Jaffe D.B."/>
            <person name="Lara M."/>
            <person name="Lee A.P."/>
            <person name="MacCallum I."/>
            <person name="Mwaiko S."/>
            <person name="Nikaido M."/>
            <person name="Nishihara H."/>
            <person name="Ozouf-Costaz C."/>
            <person name="Penman D.J."/>
            <person name="Przybylski D."/>
            <person name="Rakotomanga M."/>
            <person name="Renn S.C.P."/>
            <person name="Ribeiro F.J."/>
            <person name="Ron M."/>
            <person name="Salzburger W."/>
            <person name="Sanchez-Pulido L."/>
            <person name="Santos M.E."/>
            <person name="Searle S."/>
            <person name="Sharpe T."/>
            <person name="Swofford R."/>
            <person name="Tan F.J."/>
            <person name="Williams L."/>
            <person name="Young S."/>
            <person name="Yin S."/>
            <person name="Okada N."/>
            <person name="Kocher T.D."/>
            <person name="Miska E.A."/>
            <person name="Lander E.S."/>
            <person name="Venkatesh B."/>
            <person name="Fernald R.D."/>
            <person name="Meyer A."/>
            <person name="Ponting C.P."/>
            <person name="Streelman J.T."/>
            <person name="Lindblad-Toh K."/>
            <person name="Seehausen O."/>
            <person name="Di Palma F."/>
        </authorList>
    </citation>
    <scope>NUCLEOTIDE SEQUENCE</scope>
</reference>
<reference evidence="4" key="3">
    <citation type="submission" date="2025-09" db="UniProtKB">
        <authorList>
            <consortium name="Ensembl"/>
        </authorList>
    </citation>
    <scope>IDENTIFICATION</scope>
</reference>
<dbReference type="InterPro" id="IPR015943">
    <property type="entry name" value="WD40/YVTN_repeat-like_dom_sf"/>
</dbReference>
<evidence type="ECO:0000256" key="1">
    <source>
        <dbReference type="ARBA" id="ARBA00022574"/>
    </source>
</evidence>
<dbReference type="SUPFAM" id="SSF50978">
    <property type="entry name" value="WD40 repeat-like"/>
    <property type="match status" value="1"/>
</dbReference>
<reference evidence="4" key="2">
    <citation type="submission" date="2025-08" db="UniProtKB">
        <authorList>
            <consortium name="Ensembl"/>
        </authorList>
    </citation>
    <scope>IDENTIFICATION</scope>
</reference>
<dbReference type="STRING" id="106582.ENSMZEP00005012396"/>
<protein>
    <submittedName>
        <fullName evidence="4">Uncharacterized protein</fullName>
    </submittedName>
</protein>
<name>A0A3P9BRY8_9CICH</name>
<dbReference type="PROSITE" id="PS00678">
    <property type="entry name" value="WD_REPEATS_1"/>
    <property type="match status" value="1"/>
</dbReference>
<dbReference type="Proteomes" id="UP000265160">
    <property type="component" value="LG8"/>
</dbReference>
<dbReference type="Gene3D" id="2.130.10.10">
    <property type="entry name" value="YVTN repeat-like/Quinoprotein amine dehydrogenase"/>
    <property type="match status" value="1"/>
</dbReference>
<dbReference type="InterPro" id="IPR019775">
    <property type="entry name" value="WD40_repeat_CS"/>
</dbReference>
<feature type="repeat" description="WD" evidence="3">
    <location>
        <begin position="147"/>
        <end position="176"/>
    </location>
</feature>
<dbReference type="AlphaFoldDB" id="A0A3P9BRY8"/>
<dbReference type="SMART" id="SM00320">
    <property type="entry name" value="WD40"/>
    <property type="match status" value="6"/>
</dbReference>
<evidence type="ECO:0000313" key="4">
    <source>
        <dbReference type="Ensembl" id="ENSMZEP00005012396.1"/>
    </source>
</evidence>
<dbReference type="PANTHER" id="PTHR44324">
    <property type="entry name" value="WD40 REPEAT DOMAIN 95"/>
    <property type="match status" value="1"/>
</dbReference>
<accession>A0A3P9BRY8</accession>
<evidence type="ECO:0000256" key="3">
    <source>
        <dbReference type="PROSITE-ProRule" id="PRU00221"/>
    </source>
</evidence>
<keyword evidence="2" id="KW-0677">Repeat</keyword>
<dbReference type="PROSITE" id="PS50082">
    <property type="entry name" value="WD_REPEATS_2"/>
    <property type="match status" value="1"/>
</dbReference>
<dbReference type="GeneTree" id="ENSGT00940000166249"/>
<dbReference type="Ensembl" id="ENSMZET00005012829.1">
    <property type="protein sequence ID" value="ENSMZEP00005012396.1"/>
    <property type="gene ID" value="ENSMZEG00005009325.1"/>
</dbReference>
<dbReference type="Pfam" id="PF00400">
    <property type="entry name" value="WD40"/>
    <property type="match status" value="3"/>
</dbReference>
<dbReference type="InterPro" id="IPR001680">
    <property type="entry name" value="WD40_rpt"/>
</dbReference>
<sequence>TIFCILYDINAFASCQGAKCFDYNASLQLMVTGGSDRKVRLWSQYVTSSPVATLPGHHTTVLDLVYVRINDDAFVFFCQELRVWDISTHQCLKVLRLQFPCLQPGRIPEHGNFPFLLLSPPLPDEMQPHLEFRTEFKQGPYLSCALYNPTLRQVVTGHADSSVFLWDVETGRRRLYILNAHGEEVLSSMALDSSHRRLITGARNGTIKKFGCNASMCKILKSECWPLPKQVWNLLNGLNLHKLEPVTNSEVTGLTCLHDNHLLAVGWNQCITQYSIAGDKVKSRVRHFYAPEQPGERVLSLNSDQLHLVHCTSYPHILDIFFFIQATCEQPPLLLQSWRAHKRALICVEVLEVFDRLFVLTASVDGSAGLWTEDGNHVGFFGQEVTWNIADPGTYHRGGLKMKIWKAVTSKIKYLTLLAVIRLHRKNGVLKVNTHTHTIKAVSSNIWLPLPVISHFIR</sequence>